<keyword evidence="1" id="KW-0732">Signal</keyword>
<protein>
    <recommendedName>
        <fullName evidence="4">DUF4369 domain-containing protein</fullName>
    </recommendedName>
</protein>
<dbReference type="Proteomes" id="UP000466586">
    <property type="component" value="Unassembled WGS sequence"/>
</dbReference>
<feature type="chain" id="PRO_5029747525" description="DUF4369 domain-containing protein" evidence="1">
    <location>
        <begin position="18"/>
        <end position="216"/>
    </location>
</feature>
<evidence type="ECO:0008006" key="4">
    <source>
        <dbReference type="Google" id="ProtNLM"/>
    </source>
</evidence>
<organism evidence="2 3">
    <name type="scientific">Hufsiella arboris</name>
    <dbReference type="NCBI Taxonomy" id="2695275"/>
    <lineage>
        <taxon>Bacteria</taxon>
        <taxon>Pseudomonadati</taxon>
        <taxon>Bacteroidota</taxon>
        <taxon>Sphingobacteriia</taxon>
        <taxon>Sphingobacteriales</taxon>
        <taxon>Sphingobacteriaceae</taxon>
        <taxon>Hufsiella</taxon>
    </lineage>
</organism>
<dbReference type="EMBL" id="WVHT01000003">
    <property type="protein sequence ID" value="MXV50998.1"/>
    <property type="molecule type" value="Genomic_DNA"/>
</dbReference>
<evidence type="ECO:0000256" key="1">
    <source>
        <dbReference type="SAM" id="SignalP"/>
    </source>
</evidence>
<dbReference type="AlphaFoldDB" id="A0A7K1YA98"/>
<name>A0A7K1YA98_9SPHI</name>
<dbReference type="RefSeq" id="WP_160844173.1">
    <property type="nucleotide sequence ID" value="NZ_WVHT01000003.1"/>
</dbReference>
<evidence type="ECO:0000313" key="2">
    <source>
        <dbReference type="EMBL" id="MXV50998.1"/>
    </source>
</evidence>
<keyword evidence="3" id="KW-1185">Reference proteome</keyword>
<gene>
    <name evidence="2" type="ORF">GS399_08440</name>
</gene>
<comment type="caution">
    <text evidence="2">The sequence shown here is derived from an EMBL/GenBank/DDBJ whole genome shotgun (WGS) entry which is preliminary data.</text>
</comment>
<evidence type="ECO:0000313" key="3">
    <source>
        <dbReference type="Proteomes" id="UP000466586"/>
    </source>
</evidence>
<sequence>MKYIMFTGLLWLTLATAYPQETAGVSHYVFPEFITGTVYKADGNKESVPLNYNTVTQEMIFSLNGKNLALAELASIDSVVIKGKSFIPAGERFFEKVNVATLALYIQHKSTVSLPGTSVGYGSTTQTSGATALSSLPSNNGGKAIYDLKLPDEFKVVPADEYWLKSGNSFIKANSQKQFLKAFPDKEKQIRQYISEKHANFTSLSSLKDMLIYISQ</sequence>
<reference evidence="2 3" key="1">
    <citation type="submission" date="2019-11" db="EMBL/GenBank/DDBJ databases">
        <title>Pedobacter sp. HMF7647 Genome sequencing and assembly.</title>
        <authorList>
            <person name="Kang H."/>
            <person name="Kim H."/>
            <person name="Joh K."/>
        </authorList>
    </citation>
    <scope>NUCLEOTIDE SEQUENCE [LARGE SCALE GENOMIC DNA]</scope>
    <source>
        <strain evidence="2 3">HMF7647</strain>
    </source>
</reference>
<proteinExistence type="predicted"/>
<feature type="signal peptide" evidence="1">
    <location>
        <begin position="1"/>
        <end position="17"/>
    </location>
</feature>
<accession>A0A7K1YA98</accession>